<keyword evidence="3" id="KW-1185">Reference proteome</keyword>
<name>A0ABY6D652_9BACT</name>
<sequence>MKKLFTLLAAVLVGSSVYAQEGSMYVGGAIGFQEDYVKIAPEVGTWLKNDLQLGAVLNYTSDKTSGVGAEMSIIAPHVYLRKWWPISEKFSLYIGANARFNKVGGDFDESAFEAFVDAGFALSLAERWGIVGRAGQGLGLFANDSYTDTNFALDFNMSPASMFNVGIYYTFKQ</sequence>
<dbReference type="EMBL" id="CP106735">
    <property type="protein sequence ID" value="UXX80548.1"/>
    <property type="molecule type" value="Genomic_DNA"/>
</dbReference>
<dbReference type="RefSeq" id="WP_263052278.1">
    <property type="nucleotide sequence ID" value="NZ_CP106735.1"/>
</dbReference>
<evidence type="ECO:0008006" key="4">
    <source>
        <dbReference type="Google" id="ProtNLM"/>
    </source>
</evidence>
<keyword evidence="1" id="KW-0732">Signal</keyword>
<feature type="chain" id="PRO_5045425895" description="Outer membrane protein beta-barrel domain-containing protein" evidence="1">
    <location>
        <begin position="20"/>
        <end position="173"/>
    </location>
</feature>
<evidence type="ECO:0000313" key="3">
    <source>
        <dbReference type="Proteomes" id="UP001062165"/>
    </source>
</evidence>
<accession>A0ABY6D652</accession>
<protein>
    <recommendedName>
        <fullName evidence="4">Outer membrane protein beta-barrel domain-containing protein</fullName>
    </recommendedName>
</protein>
<gene>
    <name evidence="2" type="ORF">N7E81_05470</name>
</gene>
<organism evidence="2 3">
    <name type="scientific">Reichenbachiella carrageenanivorans</name>
    <dbReference type="NCBI Taxonomy" id="2979869"/>
    <lineage>
        <taxon>Bacteria</taxon>
        <taxon>Pseudomonadati</taxon>
        <taxon>Bacteroidota</taxon>
        <taxon>Cytophagia</taxon>
        <taxon>Cytophagales</taxon>
        <taxon>Reichenbachiellaceae</taxon>
        <taxon>Reichenbachiella</taxon>
    </lineage>
</organism>
<evidence type="ECO:0000313" key="2">
    <source>
        <dbReference type="EMBL" id="UXX80548.1"/>
    </source>
</evidence>
<evidence type="ECO:0000256" key="1">
    <source>
        <dbReference type="SAM" id="SignalP"/>
    </source>
</evidence>
<proteinExistence type="predicted"/>
<dbReference type="SUPFAM" id="SSF56925">
    <property type="entry name" value="OMPA-like"/>
    <property type="match status" value="1"/>
</dbReference>
<dbReference type="Proteomes" id="UP001062165">
    <property type="component" value="Chromosome"/>
</dbReference>
<feature type="signal peptide" evidence="1">
    <location>
        <begin position="1"/>
        <end position="19"/>
    </location>
</feature>
<dbReference type="InterPro" id="IPR011250">
    <property type="entry name" value="OMP/PagP_B-barrel"/>
</dbReference>
<reference evidence="2" key="1">
    <citation type="submission" date="2022-10" db="EMBL/GenBank/DDBJ databases">
        <title>Comparative genomics and taxonomic characterization of three novel marine species of genus Reichenbachiella exhibiting antioxidant and polysaccharide degradation activities.</title>
        <authorList>
            <person name="Muhammad N."/>
            <person name="Lee Y.-J."/>
            <person name="Ko J."/>
            <person name="Kim S.-G."/>
        </authorList>
    </citation>
    <scope>NUCLEOTIDE SEQUENCE</scope>
    <source>
        <strain evidence="2">Wsw4-B4</strain>
    </source>
</reference>